<dbReference type="EMBL" id="WNYA01000005">
    <property type="protein sequence ID" value="KAG8572843.1"/>
    <property type="molecule type" value="Genomic_DNA"/>
</dbReference>
<accession>A0AAV7BKK5</accession>
<evidence type="ECO:0000313" key="2">
    <source>
        <dbReference type="Proteomes" id="UP000824782"/>
    </source>
</evidence>
<dbReference type="AlphaFoldDB" id="A0AAV7BKK5"/>
<comment type="caution">
    <text evidence="1">The sequence shown here is derived from an EMBL/GenBank/DDBJ whole genome shotgun (WGS) entry which is preliminary data.</text>
</comment>
<sequence length="67" mass="7847">MYVVCEVTWGRYMVSYLPIYSAVYTEVTCSPIHKCLYSITCEEQDHEDTWTPILPQLPCVRQLRADT</sequence>
<reference evidence="1" key="1">
    <citation type="thesis" date="2020" institute="ProQuest LLC" country="789 East Eisenhower Parkway, Ann Arbor, MI, USA">
        <title>Comparative Genomics and Chromosome Evolution.</title>
        <authorList>
            <person name="Mudd A.B."/>
        </authorList>
    </citation>
    <scope>NUCLEOTIDE SEQUENCE</scope>
    <source>
        <strain evidence="1">237g6f4</strain>
        <tissue evidence="1">Blood</tissue>
    </source>
</reference>
<dbReference type="EMBL" id="WNYA01000005">
    <property type="protein sequence ID" value="KAG8572842.1"/>
    <property type="molecule type" value="Genomic_DNA"/>
</dbReference>
<name>A0AAV7BKK5_ENGPU</name>
<dbReference type="Proteomes" id="UP000824782">
    <property type="component" value="Unassembled WGS sequence"/>
</dbReference>
<gene>
    <name evidence="1" type="ORF">GDO81_012183</name>
</gene>
<dbReference type="EMBL" id="WNYA01000005">
    <property type="protein sequence ID" value="KAG8572841.1"/>
    <property type="molecule type" value="Genomic_DNA"/>
</dbReference>
<keyword evidence="2" id="KW-1185">Reference proteome</keyword>
<evidence type="ECO:0000313" key="1">
    <source>
        <dbReference type="EMBL" id="KAG8572843.1"/>
    </source>
</evidence>
<organism evidence="1 2">
    <name type="scientific">Engystomops pustulosus</name>
    <name type="common">Tungara frog</name>
    <name type="synonym">Physalaemus pustulosus</name>
    <dbReference type="NCBI Taxonomy" id="76066"/>
    <lineage>
        <taxon>Eukaryota</taxon>
        <taxon>Metazoa</taxon>
        <taxon>Chordata</taxon>
        <taxon>Craniata</taxon>
        <taxon>Vertebrata</taxon>
        <taxon>Euteleostomi</taxon>
        <taxon>Amphibia</taxon>
        <taxon>Batrachia</taxon>
        <taxon>Anura</taxon>
        <taxon>Neobatrachia</taxon>
        <taxon>Hyloidea</taxon>
        <taxon>Leptodactylidae</taxon>
        <taxon>Leiuperinae</taxon>
        <taxon>Engystomops</taxon>
    </lineage>
</organism>
<proteinExistence type="predicted"/>
<protein>
    <submittedName>
        <fullName evidence="1">Uncharacterized protein</fullName>
    </submittedName>
</protein>